<proteinExistence type="predicted"/>
<evidence type="ECO:0000256" key="2">
    <source>
        <dbReference type="SAM" id="MobiDB-lite"/>
    </source>
</evidence>
<sequence length="524" mass="60234">MCDDNKTKKPLVTANRKNHTSSETEDAVQASKGTPAVTIAAISVAVADLPNAPSPAPTTAVTKRFIAQRNYVEARKPQPAVEETEKHDGSTIKEQVKMKSKIICAYNEMEKDQREQEMTERREQYNRQVTETHEPEMCLKTRDVGLKQLQKEKEYVQRMEDHLDMLELENTSLMDTVKNQKEEIEHLQRHLQDTHPGLEPSPSLAPTAAWENKVISKKHTSVITEMENTMKSLRSEVSSLKTSKESSKRELEKYKQYYLEELRNKNLLLYELNRINDTQEESHTEHHTKFEQNISASNSLNTRLINKSSCVEKLHQLKMEDWQNLVEPSSSSGSTHAYMACSAWMSGNDMKELSEELSDLKQPLQLSWEVQKKQKSNVGELAGHIIGKPFKKINQEHEIGECDTCRDFETCPSEMSTPVSLLQCSDRPQFKTDDVVHVLQHVPSIWQDLGLMAQATAKPYSEFLRENDTTSATDVMETKIRSLKSMLSKLKVSRALSVLELERYKYLYQEELSVRKSFQYYLNK</sequence>
<dbReference type="GeneID" id="101984500"/>
<keyword evidence="1" id="KW-0175">Coiled coil</keyword>
<dbReference type="InterPro" id="IPR021885">
    <property type="entry name" value="DUF3496"/>
</dbReference>
<feature type="coiled-coil region" evidence="1">
    <location>
        <begin position="149"/>
        <end position="190"/>
    </location>
</feature>
<reference evidence="5" key="1">
    <citation type="submission" date="2025-08" db="UniProtKB">
        <authorList>
            <consortium name="RefSeq"/>
        </authorList>
    </citation>
    <scope>IDENTIFICATION</scope>
</reference>
<evidence type="ECO:0000256" key="1">
    <source>
        <dbReference type="SAM" id="Coils"/>
    </source>
</evidence>
<gene>
    <name evidence="5" type="primary">LOC101984500</name>
</gene>
<feature type="domain" description="DUF3496" evidence="3">
    <location>
        <begin position="224"/>
        <end position="316"/>
    </location>
</feature>
<feature type="region of interest" description="Disordered" evidence="2">
    <location>
        <begin position="1"/>
        <end position="33"/>
    </location>
</feature>
<name>A0ABM1UNT3_MICOH</name>
<accession>A0ABM1UNT3</accession>
<feature type="coiled-coil region" evidence="1">
    <location>
        <begin position="223"/>
        <end position="250"/>
    </location>
</feature>
<evidence type="ECO:0000259" key="3">
    <source>
        <dbReference type="Pfam" id="PF12001"/>
    </source>
</evidence>
<dbReference type="RefSeq" id="XP_026643645.1">
    <property type="nucleotide sequence ID" value="XM_026787844.1"/>
</dbReference>
<protein>
    <submittedName>
        <fullName evidence="5">Ankyrin repeat domain-containing protein 26-like</fullName>
    </submittedName>
</protein>
<evidence type="ECO:0000313" key="5">
    <source>
        <dbReference type="RefSeq" id="XP_026643645.1"/>
    </source>
</evidence>
<feature type="domain" description="DUF3496" evidence="3">
    <location>
        <begin position="476"/>
        <end position="524"/>
    </location>
</feature>
<organism evidence="4 5">
    <name type="scientific">Microtus ochrogaster</name>
    <name type="common">Prairie vole</name>
    <dbReference type="NCBI Taxonomy" id="79684"/>
    <lineage>
        <taxon>Eukaryota</taxon>
        <taxon>Metazoa</taxon>
        <taxon>Chordata</taxon>
        <taxon>Craniata</taxon>
        <taxon>Vertebrata</taxon>
        <taxon>Euteleostomi</taxon>
        <taxon>Mammalia</taxon>
        <taxon>Eutheria</taxon>
        <taxon>Euarchontoglires</taxon>
        <taxon>Glires</taxon>
        <taxon>Rodentia</taxon>
        <taxon>Myomorpha</taxon>
        <taxon>Muroidea</taxon>
        <taxon>Cricetidae</taxon>
        <taxon>Arvicolinae</taxon>
        <taxon>Microtus</taxon>
    </lineage>
</organism>
<dbReference type="Proteomes" id="UP000694915">
    <property type="component" value="Chromosome 14"/>
</dbReference>
<evidence type="ECO:0000313" key="4">
    <source>
        <dbReference type="Proteomes" id="UP000694915"/>
    </source>
</evidence>
<dbReference type="Pfam" id="PF12001">
    <property type="entry name" value="DUF3496"/>
    <property type="match status" value="2"/>
</dbReference>
<keyword evidence="4" id="KW-1185">Reference proteome</keyword>